<dbReference type="InterPro" id="IPR014025">
    <property type="entry name" value="Glutaredoxin_subgr"/>
</dbReference>
<dbReference type="Pfam" id="PF00462">
    <property type="entry name" value="Glutaredoxin"/>
    <property type="match status" value="1"/>
</dbReference>
<evidence type="ECO:0000313" key="3">
    <source>
        <dbReference type="EMBL" id="KAG7562086.1"/>
    </source>
</evidence>
<comment type="caution">
    <text evidence="3">The sequence shown here is derived from an EMBL/GenBank/DDBJ whole genome shotgun (WGS) entry which is preliminary data.</text>
</comment>
<keyword evidence="4" id="KW-1185">Reference proteome</keyword>
<evidence type="ECO:0000259" key="2">
    <source>
        <dbReference type="Pfam" id="PF00462"/>
    </source>
</evidence>
<feature type="domain" description="Glutaredoxin" evidence="2">
    <location>
        <begin position="452"/>
        <end position="513"/>
    </location>
</feature>
<evidence type="ECO:0000313" key="4">
    <source>
        <dbReference type="Proteomes" id="UP000812966"/>
    </source>
</evidence>
<dbReference type="GO" id="GO:0034599">
    <property type="term" value="P:cellular response to oxidative stress"/>
    <property type="evidence" value="ECO:0007669"/>
    <property type="project" value="TreeGrafter"/>
</dbReference>
<dbReference type="Gene3D" id="3.40.30.10">
    <property type="entry name" value="Glutaredoxin"/>
    <property type="match status" value="1"/>
</dbReference>
<dbReference type="GO" id="GO:0015038">
    <property type="term" value="F:glutathione disulfide oxidoreductase activity"/>
    <property type="evidence" value="ECO:0007669"/>
    <property type="project" value="TreeGrafter"/>
</dbReference>
<dbReference type="PRINTS" id="PR00160">
    <property type="entry name" value="GLUTAREDOXIN"/>
</dbReference>
<keyword evidence="1" id="KW-1133">Transmembrane helix</keyword>
<dbReference type="PANTHER" id="PTHR45694:SF5">
    <property type="entry name" value="GLUTAREDOXIN 2"/>
    <property type="match status" value="1"/>
</dbReference>
<organism evidence="3 4">
    <name type="scientific">Filobasidium floriforme</name>
    <dbReference type="NCBI Taxonomy" id="5210"/>
    <lineage>
        <taxon>Eukaryota</taxon>
        <taxon>Fungi</taxon>
        <taxon>Dikarya</taxon>
        <taxon>Basidiomycota</taxon>
        <taxon>Agaricomycotina</taxon>
        <taxon>Tremellomycetes</taxon>
        <taxon>Filobasidiales</taxon>
        <taxon>Filobasidiaceae</taxon>
        <taxon>Filobasidium</taxon>
    </lineage>
</organism>
<dbReference type="EMBL" id="JABELV010000039">
    <property type="protein sequence ID" value="KAG7562086.1"/>
    <property type="molecule type" value="Genomic_DNA"/>
</dbReference>
<protein>
    <recommendedName>
        <fullName evidence="2">Glutaredoxin domain-containing protein</fullName>
    </recommendedName>
</protein>
<name>A0A8K0JMV7_9TREE</name>
<dbReference type="GO" id="GO:0005801">
    <property type="term" value="C:cis-Golgi network"/>
    <property type="evidence" value="ECO:0007669"/>
    <property type="project" value="TreeGrafter"/>
</dbReference>
<dbReference type="AlphaFoldDB" id="A0A8K0JMV7"/>
<keyword evidence="1" id="KW-0472">Membrane</keyword>
<dbReference type="PANTHER" id="PTHR45694">
    <property type="entry name" value="GLUTAREDOXIN 2"/>
    <property type="match status" value="1"/>
</dbReference>
<feature type="transmembrane region" description="Helical" evidence="1">
    <location>
        <begin position="195"/>
        <end position="216"/>
    </location>
</feature>
<dbReference type="InterPro" id="IPR002109">
    <property type="entry name" value="Glutaredoxin"/>
</dbReference>
<proteinExistence type="predicted"/>
<reference evidence="3" key="1">
    <citation type="submission" date="2020-04" db="EMBL/GenBank/DDBJ databases">
        <title>Analysis of mating type loci in Filobasidium floriforme.</title>
        <authorList>
            <person name="Nowrousian M."/>
        </authorList>
    </citation>
    <scope>NUCLEOTIDE SEQUENCE</scope>
    <source>
        <strain evidence="3">CBS 6242</strain>
    </source>
</reference>
<sequence length="546" mass="61131">MSPDWQSTMYDTPNRTRYISSEIGNDNNSTNTLLPSRLRISNSGLARQSLDDTDMDIERGELSPVVTSTLRTELPLSPDITPSPTKRWSTSTLGLTMEETSPTKSKKRGSPPQAFRFGLPGATGSTQGLQEYPFHAQPSEVELGYTSNARLFNPHSGNISIAQQEKADDHLAIPTSSKARSLTENLPARRTLRRYTLVLIGCVVFIVVARLFSGLLNVESIGRHQARYVDTLGRDKDGSSQGQMDLASTKVKATRMSQQHLALDYQSDAEKELLQFEAEMRKGSDWAWKPSVKAQEGLYLLDELEEDDNDAHFQRSRTEEEYEEIERQISKSNVFSSLTSVQARSSRGRPESRLDGLKIGEVLKLRQLEERNRVASLRALVAFIGGGAEFPESWIEEGAQGQTLTTMIGKAWMDVDGNGLERGLKKLLGKRGASEVFPRGWKADMDDHTKLVVFSKSYCPYSRHLRRILDDYNITPSPYYIQVDRREDGPIIQALLQEFTSRSTIPTVLLNSHSIGGSDELQLATAEGSMARIFTREGLRVTKKYE</sequence>
<evidence type="ECO:0000256" key="1">
    <source>
        <dbReference type="SAM" id="Phobius"/>
    </source>
</evidence>
<dbReference type="PROSITE" id="PS51354">
    <property type="entry name" value="GLUTAREDOXIN_2"/>
    <property type="match status" value="1"/>
</dbReference>
<accession>A0A8K0JMV7</accession>
<dbReference type="InterPro" id="IPR036249">
    <property type="entry name" value="Thioredoxin-like_sf"/>
</dbReference>
<dbReference type="GO" id="GO:0005796">
    <property type="term" value="C:Golgi lumen"/>
    <property type="evidence" value="ECO:0007669"/>
    <property type="project" value="TreeGrafter"/>
</dbReference>
<dbReference type="SUPFAM" id="SSF52833">
    <property type="entry name" value="Thioredoxin-like"/>
    <property type="match status" value="1"/>
</dbReference>
<gene>
    <name evidence="3" type="ORF">FFLO_02465</name>
</gene>
<keyword evidence="1" id="KW-0812">Transmembrane</keyword>
<dbReference type="Proteomes" id="UP000812966">
    <property type="component" value="Unassembled WGS sequence"/>
</dbReference>
<dbReference type="GO" id="GO:0000324">
    <property type="term" value="C:fungal-type vacuole"/>
    <property type="evidence" value="ECO:0007669"/>
    <property type="project" value="TreeGrafter"/>
</dbReference>